<feature type="compositionally biased region" description="Acidic residues" evidence="1">
    <location>
        <begin position="371"/>
        <end position="380"/>
    </location>
</feature>
<name>A0A7R8ZH25_9CRUS</name>
<feature type="region of interest" description="Disordered" evidence="1">
    <location>
        <begin position="1"/>
        <end position="27"/>
    </location>
</feature>
<sequence length="776" mass="83569">MDEEPEQSGNPFRTETRSEHVECQESPKRQRLNVLRRRVFLRLKFLGKSIPSPMKLDNVDTERGLLVTSEEGGETRLDILQTSSLYPRRLRSLLIPLPGKRESMEQKKTDFTCEMDLSFIQAPPGETWTSSGALLFLVVVSSPPLGGREKVSTNPSLQPEQIPVSLSGAPTFAAPTPHLPFGVRPNTIWQQGPAPSHADAFQRVDFSGAPMPPTVHTFPQFSVAPAQQTFVSAQPTYRPPGLDVFDFNQGHFSNGDNFGLTNGIPQSNGSYLSNPVVSQVGTQVVAAPPANIFHYSEAKFQILTPTADPTTAGHPNANPGHLPSHPPKSSHSSNGCPGSDIGGHTSTDQSCEDQQVKTESEEEVNIKLEIKEEEEEEQEEQEKAEVKNEIEERNRVNRCRRDETDEREEPLVITETVLPPVMTEIEEPPAVPDMNELIRRKLADAEPERIKEAVPIALSVGGGNGTEEVTSSSDINNPRPLTPLSPEVTSSTVSPPKNARGFFGGGMPGGGGGGGGFDGGFDGGRTNGGRGYHSTTDHFLGMATTDPGSLQTGDHGSVVHHGGRQRDNENDNGGNGDAGGGDTRGEPQGGGGGGEQGFVRLEDSGRVNTTELTPGGDGKTPNGGGQPHSAAAALQNQQQTNCVGGGSWSSNFKLHPGLDQSHLENDQQQQQQQDQQNNSPIKEEGGKEVSSSSAPPPGGPPEDNRPPSNPPRHLHDLNHQMPPTSMHHHHHPLLMPAPPTNPLESTHHYQPQVSSPHLLVQQASPIWCRVEEEFVV</sequence>
<feature type="compositionally biased region" description="Low complexity" evidence="1">
    <location>
        <begin position="482"/>
        <end position="496"/>
    </location>
</feature>
<dbReference type="AlphaFoldDB" id="A0A7R8ZH25"/>
<reference evidence="2" key="1">
    <citation type="submission" date="2020-11" db="EMBL/GenBank/DDBJ databases">
        <authorList>
            <person name="Tran Van P."/>
        </authorList>
    </citation>
    <scope>NUCLEOTIDE SEQUENCE</scope>
</reference>
<proteinExistence type="predicted"/>
<feature type="region of interest" description="Disordered" evidence="1">
    <location>
        <begin position="306"/>
        <end position="388"/>
    </location>
</feature>
<protein>
    <submittedName>
        <fullName evidence="2">Uncharacterized protein</fullName>
    </submittedName>
</protein>
<feature type="compositionally biased region" description="Low complexity" evidence="1">
    <location>
        <begin position="630"/>
        <end position="639"/>
    </location>
</feature>
<feature type="compositionally biased region" description="Low complexity" evidence="1">
    <location>
        <begin position="321"/>
        <end position="333"/>
    </location>
</feature>
<feature type="compositionally biased region" description="Low complexity" evidence="1">
    <location>
        <begin position="666"/>
        <end position="678"/>
    </location>
</feature>
<feature type="compositionally biased region" description="Basic and acidic residues" evidence="1">
    <location>
        <begin position="354"/>
        <end position="370"/>
    </location>
</feature>
<gene>
    <name evidence="2" type="ORF">CTOB1V02_LOCUS1948</name>
</gene>
<feature type="compositionally biased region" description="Polar residues" evidence="1">
    <location>
        <begin position="467"/>
        <end position="476"/>
    </location>
</feature>
<organism evidence="2">
    <name type="scientific">Cyprideis torosa</name>
    <dbReference type="NCBI Taxonomy" id="163714"/>
    <lineage>
        <taxon>Eukaryota</taxon>
        <taxon>Metazoa</taxon>
        <taxon>Ecdysozoa</taxon>
        <taxon>Arthropoda</taxon>
        <taxon>Crustacea</taxon>
        <taxon>Oligostraca</taxon>
        <taxon>Ostracoda</taxon>
        <taxon>Podocopa</taxon>
        <taxon>Podocopida</taxon>
        <taxon>Cytherocopina</taxon>
        <taxon>Cytheroidea</taxon>
        <taxon>Cytherideidae</taxon>
        <taxon>Cyprideis</taxon>
    </lineage>
</organism>
<dbReference type="EMBL" id="OB660284">
    <property type="protein sequence ID" value="CAD7223976.1"/>
    <property type="molecule type" value="Genomic_DNA"/>
</dbReference>
<feature type="region of interest" description="Disordered" evidence="1">
    <location>
        <begin position="454"/>
        <end position="733"/>
    </location>
</feature>
<accession>A0A7R8ZH25</accession>
<feature type="compositionally biased region" description="Gly residues" evidence="1">
    <location>
        <begin position="502"/>
        <end position="531"/>
    </location>
</feature>
<feature type="compositionally biased region" description="Gly residues" evidence="1">
    <location>
        <begin position="573"/>
        <end position="596"/>
    </location>
</feature>
<feature type="compositionally biased region" description="Polar residues" evidence="1">
    <location>
        <begin position="344"/>
        <end position="353"/>
    </location>
</feature>
<feature type="compositionally biased region" description="Basic and acidic residues" evidence="1">
    <location>
        <begin position="14"/>
        <end position="27"/>
    </location>
</feature>
<evidence type="ECO:0000256" key="1">
    <source>
        <dbReference type="SAM" id="MobiDB-lite"/>
    </source>
</evidence>
<feature type="compositionally biased region" description="Gly residues" evidence="1">
    <location>
        <begin position="615"/>
        <end position="626"/>
    </location>
</feature>
<evidence type="ECO:0000313" key="2">
    <source>
        <dbReference type="EMBL" id="CAD7223976.1"/>
    </source>
</evidence>